<reference evidence="3 4" key="1">
    <citation type="submission" date="2021-01" db="EMBL/GenBank/DDBJ databases">
        <title>Whole genome shotgun sequence of Actinoplanes deccanensis NBRC 13994.</title>
        <authorList>
            <person name="Komaki H."/>
            <person name="Tamura T."/>
        </authorList>
    </citation>
    <scope>NUCLEOTIDE SEQUENCE [LARGE SCALE GENOMIC DNA]</scope>
    <source>
        <strain evidence="3 4">NBRC 13994</strain>
    </source>
</reference>
<gene>
    <name evidence="3" type="ORF">Ade02nite_60390</name>
</gene>
<dbReference type="InterPro" id="IPR005545">
    <property type="entry name" value="YCII"/>
</dbReference>
<dbReference type="InterPro" id="IPR051807">
    <property type="entry name" value="Sec-metab_biosynth-assoc"/>
</dbReference>
<dbReference type="InterPro" id="IPR011008">
    <property type="entry name" value="Dimeric_a/b-barrel"/>
</dbReference>
<evidence type="ECO:0000256" key="1">
    <source>
        <dbReference type="ARBA" id="ARBA00007689"/>
    </source>
</evidence>
<name>A0ABQ3YBP4_9ACTN</name>
<dbReference type="EMBL" id="BOMI01000118">
    <property type="protein sequence ID" value="GID77398.1"/>
    <property type="molecule type" value="Genomic_DNA"/>
</dbReference>
<comment type="caution">
    <text evidence="3">The sequence shown here is derived from an EMBL/GenBank/DDBJ whole genome shotgun (WGS) entry which is preliminary data.</text>
</comment>
<comment type="similarity">
    <text evidence="1">Belongs to the YciI family.</text>
</comment>
<feature type="domain" description="YCII-related" evidence="2">
    <location>
        <begin position="31"/>
        <end position="114"/>
    </location>
</feature>
<dbReference type="Proteomes" id="UP000609879">
    <property type="component" value="Unassembled WGS sequence"/>
</dbReference>
<protein>
    <recommendedName>
        <fullName evidence="2">YCII-related domain-containing protein</fullName>
    </recommendedName>
</protein>
<evidence type="ECO:0000313" key="4">
    <source>
        <dbReference type="Proteomes" id="UP000609879"/>
    </source>
</evidence>
<dbReference type="PANTHER" id="PTHR33606:SF3">
    <property type="entry name" value="PROTEIN YCII"/>
    <property type="match status" value="1"/>
</dbReference>
<organism evidence="3 4">
    <name type="scientific">Paractinoplanes deccanensis</name>
    <dbReference type="NCBI Taxonomy" id="113561"/>
    <lineage>
        <taxon>Bacteria</taxon>
        <taxon>Bacillati</taxon>
        <taxon>Actinomycetota</taxon>
        <taxon>Actinomycetes</taxon>
        <taxon>Micromonosporales</taxon>
        <taxon>Micromonosporaceae</taxon>
        <taxon>Paractinoplanes</taxon>
    </lineage>
</organism>
<dbReference type="PANTHER" id="PTHR33606">
    <property type="entry name" value="PROTEIN YCII"/>
    <property type="match status" value="1"/>
</dbReference>
<proteinExistence type="inferred from homology"/>
<dbReference type="Gene3D" id="3.30.70.1060">
    <property type="entry name" value="Dimeric alpha+beta barrel"/>
    <property type="match status" value="1"/>
</dbReference>
<dbReference type="SUPFAM" id="SSF54909">
    <property type="entry name" value="Dimeric alpha+beta barrel"/>
    <property type="match status" value="1"/>
</dbReference>
<dbReference type="Pfam" id="PF03795">
    <property type="entry name" value="YCII"/>
    <property type="match status" value="1"/>
</dbReference>
<evidence type="ECO:0000313" key="3">
    <source>
        <dbReference type="EMBL" id="GID77398.1"/>
    </source>
</evidence>
<sequence length="213" mass="23846">MPRSVDSAYMIGGQRTLDAVSAACDPAPVDFFFYCRDRDGAGELRERLVKEHWAFMDRYADGMIARGPTLTGDLEGATGSVHIVELAGAEAARVFAYEEPNYLAGVYRSVMVRRYVDLLGRTMWDFPGRGEPRERHLILAHAKPLADWPGTEPALDRDRLIAYGRLLSENTEDWEGAAVIGQFDDPYAIRDVFAATGAYDRVEVHPWTFGGRR</sequence>
<accession>A0ABQ3YBP4</accession>
<keyword evidence="4" id="KW-1185">Reference proteome</keyword>
<evidence type="ECO:0000259" key="2">
    <source>
        <dbReference type="Pfam" id="PF03795"/>
    </source>
</evidence>